<gene>
    <name evidence="5" type="ORF">FSCOSCO3_A000929</name>
</gene>
<feature type="transmembrane region" description="Helical" evidence="2">
    <location>
        <begin position="137"/>
        <end position="158"/>
    </location>
</feature>
<feature type="signal peptide" evidence="3">
    <location>
        <begin position="1"/>
        <end position="20"/>
    </location>
</feature>
<evidence type="ECO:0000256" key="2">
    <source>
        <dbReference type="SAM" id="Phobius"/>
    </source>
</evidence>
<organism evidence="5 6">
    <name type="scientific">Scomber scombrus</name>
    <name type="common">Atlantic mackerel</name>
    <name type="synonym">Scomber vernalis</name>
    <dbReference type="NCBI Taxonomy" id="13677"/>
    <lineage>
        <taxon>Eukaryota</taxon>
        <taxon>Metazoa</taxon>
        <taxon>Chordata</taxon>
        <taxon>Craniata</taxon>
        <taxon>Vertebrata</taxon>
        <taxon>Euteleostomi</taxon>
        <taxon>Actinopterygii</taxon>
        <taxon>Neopterygii</taxon>
        <taxon>Teleostei</taxon>
        <taxon>Neoteleostei</taxon>
        <taxon>Acanthomorphata</taxon>
        <taxon>Pelagiaria</taxon>
        <taxon>Scombriformes</taxon>
        <taxon>Scombridae</taxon>
        <taxon>Scomber</taxon>
    </lineage>
</organism>
<feature type="compositionally biased region" description="Polar residues" evidence="1">
    <location>
        <begin position="166"/>
        <end position="175"/>
    </location>
</feature>
<dbReference type="CDD" id="cd12087">
    <property type="entry name" value="TM_EGFR-like"/>
    <property type="match status" value="1"/>
</dbReference>
<evidence type="ECO:0000256" key="3">
    <source>
        <dbReference type="SAM" id="SignalP"/>
    </source>
</evidence>
<keyword evidence="2" id="KW-0472">Membrane</keyword>
<dbReference type="PROSITE" id="PS50835">
    <property type="entry name" value="IG_LIKE"/>
    <property type="match status" value="1"/>
</dbReference>
<keyword evidence="2" id="KW-0812">Transmembrane</keyword>
<accession>A0AAV1Q2D9</accession>
<dbReference type="InterPro" id="IPR036179">
    <property type="entry name" value="Ig-like_dom_sf"/>
</dbReference>
<reference evidence="5 6" key="1">
    <citation type="submission" date="2024-01" db="EMBL/GenBank/DDBJ databases">
        <authorList>
            <person name="Alioto T."/>
            <person name="Alioto T."/>
            <person name="Gomez Garrido J."/>
        </authorList>
    </citation>
    <scope>NUCLEOTIDE SEQUENCE [LARGE SCALE GENOMIC DNA]</scope>
</reference>
<evidence type="ECO:0000313" key="6">
    <source>
        <dbReference type="Proteomes" id="UP001314229"/>
    </source>
</evidence>
<dbReference type="Gene3D" id="2.60.40.10">
    <property type="entry name" value="Immunoglobulins"/>
    <property type="match status" value="1"/>
</dbReference>
<evidence type="ECO:0000313" key="5">
    <source>
        <dbReference type="EMBL" id="CAK6977519.1"/>
    </source>
</evidence>
<evidence type="ECO:0000259" key="4">
    <source>
        <dbReference type="PROSITE" id="PS50835"/>
    </source>
</evidence>
<keyword evidence="3" id="KW-0732">Signal</keyword>
<dbReference type="SUPFAM" id="SSF48726">
    <property type="entry name" value="Immunoglobulin"/>
    <property type="match status" value="1"/>
</dbReference>
<protein>
    <submittedName>
        <fullName evidence="5">Uncharacterized protein LOC122976372 isoform X1</fullName>
    </submittedName>
</protein>
<feature type="chain" id="PRO_5043774231" evidence="3">
    <location>
        <begin position="21"/>
        <end position="212"/>
    </location>
</feature>
<dbReference type="InterPro" id="IPR013783">
    <property type="entry name" value="Ig-like_fold"/>
</dbReference>
<dbReference type="InterPro" id="IPR007110">
    <property type="entry name" value="Ig-like_dom"/>
</dbReference>
<keyword evidence="2" id="KW-1133">Transmembrane helix</keyword>
<comment type="caution">
    <text evidence="5">The sequence shown here is derived from an EMBL/GenBank/DDBJ whole genome shotgun (WGS) entry which is preliminary data.</text>
</comment>
<feature type="domain" description="Ig-like" evidence="4">
    <location>
        <begin position="32"/>
        <end position="122"/>
    </location>
</feature>
<keyword evidence="6" id="KW-1185">Reference proteome</keyword>
<sequence length="212" mass="23901">MGVCELWFVLLLLLPAYNNSQVTDVKTTGREPYVAQICTNETKTLTLITCKINTERIRGPECNLTYSIEHGFEHGCDSRFRLMKENQIIFLNLTSLTPEDSGNYSCDCVYAGYTETLHLNITVEEDEEAHESTKTSIAIPVIGVTVFIIITGVILKCIHRRKNNRNRSTTETSGLSVCETPRPLDHNDPDDTYTSLQQPTNDVYQTVSSVHH</sequence>
<feature type="region of interest" description="Disordered" evidence="1">
    <location>
        <begin position="166"/>
        <end position="197"/>
    </location>
</feature>
<dbReference type="Proteomes" id="UP001314229">
    <property type="component" value="Unassembled WGS sequence"/>
</dbReference>
<dbReference type="AlphaFoldDB" id="A0AAV1Q2D9"/>
<proteinExistence type="predicted"/>
<dbReference type="EMBL" id="CAWUFR010000413">
    <property type="protein sequence ID" value="CAK6977519.1"/>
    <property type="molecule type" value="Genomic_DNA"/>
</dbReference>
<name>A0AAV1Q2D9_SCOSC</name>
<evidence type="ECO:0000256" key="1">
    <source>
        <dbReference type="SAM" id="MobiDB-lite"/>
    </source>
</evidence>